<dbReference type="PANTHER" id="PTHR43247:SF1">
    <property type="entry name" value="PHOSPHOSERINE AMINOTRANSFERASE"/>
    <property type="match status" value="1"/>
</dbReference>
<evidence type="ECO:0000259" key="14">
    <source>
        <dbReference type="Pfam" id="PF00266"/>
    </source>
</evidence>
<keyword evidence="4 12" id="KW-0032">Aminotransferase</keyword>
<dbReference type="InterPro" id="IPR015424">
    <property type="entry name" value="PyrdxlP-dep_Trfase"/>
</dbReference>
<comment type="cofactor">
    <cofactor evidence="12">
        <name>pyridoxal 5'-phosphate</name>
        <dbReference type="ChEBI" id="CHEBI:597326"/>
    </cofactor>
    <text evidence="12">Binds 1 pyridoxal phosphate per subunit.</text>
</comment>
<dbReference type="InterPro" id="IPR020578">
    <property type="entry name" value="Aminotrans_V_PyrdxlP_BS"/>
</dbReference>
<evidence type="ECO:0000256" key="13">
    <source>
        <dbReference type="RuleBase" id="RU004505"/>
    </source>
</evidence>
<dbReference type="PANTHER" id="PTHR43247">
    <property type="entry name" value="PHOSPHOSERINE AMINOTRANSFERASE"/>
    <property type="match status" value="1"/>
</dbReference>
<protein>
    <recommendedName>
        <fullName evidence="12">Phosphoserine aminotransferase</fullName>
        <ecNumber evidence="12">2.6.1.52</ecNumber>
    </recommendedName>
    <alternativeName>
        <fullName evidence="12">Phosphohydroxythreonine aminotransferase</fullName>
        <shortName evidence="12">PSAT</shortName>
    </alternativeName>
</protein>
<comment type="subcellular location">
    <subcellularLocation>
        <location evidence="12">Cytoplasm</location>
    </subcellularLocation>
</comment>
<keyword evidence="8 12" id="KW-0664">Pyridoxine biosynthesis</keyword>
<evidence type="ECO:0000313" key="15">
    <source>
        <dbReference type="EMBL" id="EMI17754.1"/>
    </source>
</evidence>
<dbReference type="FunFam" id="3.40.640.10:FF:000010">
    <property type="entry name" value="Phosphoserine aminotransferase"/>
    <property type="match status" value="1"/>
</dbReference>
<comment type="catalytic activity">
    <reaction evidence="11 12 13">
        <text>O-phospho-L-serine + 2-oxoglutarate = 3-phosphooxypyruvate + L-glutamate</text>
        <dbReference type="Rhea" id="RHEA:14329"/>
        <dbReference type="ChEBI" id="CHEBI:16810"/>
        <dbReference type="ChEBI" id="CHEBI:18110"/>
        <dbReference type="ChEBI" id="CHEBI:29985"/>
        <dbReference type="ChEBI" id="CHEBI:57524"/>
        <dbReference type="EC" id="2.6.1.52"/>
    </reaction>
</comment>
<dbReference type="GO" id="GO:0030170">
    <property type="term" value="F:pyridoxal phosphate binding"/>
    <property type="evidence" value="ECO:0007669"/>
    <property type="project" value="UniProtKB-UniRule"/>
</dbReference>
<dbReference type="GO" id="GO:0008615">
    <property type="term" value="P:pyridoxine biosynthetic process"/>
    <property type="evidence" value="ECO:0007669"/>
    <property type="project" value="UniProtKB-UniRule"/>
</dbReference>
<evidence type="ECO:0000256" key="8">
    <source>
        <dbReference type="ARBA" id="ARBA00023096"/>
    </source>
</evidence>
<comment type="pathway">
    <text evidence="1 12">Cofactor biosynthesis; pyridoxine 5'-phosphate biosynthesis; pyridoxine 5'-phosphate from D-erythrose 4-phosphate: step 3/5.</text>
</comment>
<keyword evidence="7 12" id="KW-0663">Pyridoxal phosphate</keyword>
<keyword evidence="5 12" id="KW-0028">Amino-acid biosynthesis</keyword>
<proteinExistence type="inferred from homology"/>
<feature type="binding site" evidence="12">
    <location>
        <begin position="94"/>
        <end position="95"/>
    </location>
    <ligand>
        <name>pyridoxal 5'-phosphate</name>
        <dbReference type="ChEBI" id="CHEBI:597326"/>
    </ligand>
</feature>
<gene>
    <name evidence="12" type="primary">serC</name>
    <name evidence="15" type="ORF">RMSM_05321</name>
</gene>
<evidence type="ECO:0000256" key="1">
    <source>
        <dbReference type="ARBA" id="ARBA00004915"/>
    </source>
</evidence>
<dbReference type="GO" id="GO:0006564">
    <property type="term" value="P:L-serine biosynthetic process"/>
    <property type="evidence" value="ECO:0007669"/>
    <property type="project" value="UniProtKB-UniRule"/>
</dbReference>
<keyword evidence="12" id="KW-0963">Cytoplasm</keyword>
<dbReference type="AlphaFoldDB" id="M5RUX8"/>
<dbReference type="Gene3D" id="3.90.1150.10">
    <property type="entry name" value="Aspartate Aminotransferase, domain 1"/>
    <property type="match status" value="1"/>
</dbReference>
<keyword evidence="9 12" id="KW-0718">Serine biosynthesis</keyword>
<dbReference type="Pfam" id="PF00266">
    <property type="entry name" value="Aminotran_5"/>
    <property type="match status" value="1"/>
</dbReference>
<keyword evidence="16" id="KW-1185">Reference proteome</keyword>
<dbReference type="EMBL" id="ANOG01000755">
    <property type="protein sequence ID" value="EMI17754.1"/>
    <property type="molecule type" value="Genomic_DNA"/>
</dbReference>
<keyword evidence="6 12" id="KW-0808">Transferase</keyword>
<accession>M5RUX8</accession>
<feature type="binding site" evidence="12">
    <location>
        <begin position="257"/>
        <end position="258"/>
    </location>
    <ligand>
        <name>pyridoxal 5'-phosphate</name>
        <dbReference type="ChEBI" id="CHEBI:597326"/>
    </ligand>
</feature>
<dbReference type="FunFam" id="3.90.1150.10:FF:000006">
    <property type="entry name" value="Phosphoserine aminotransferase"/>
    <property type="match status" value="1"/>
</dbReference>
<feature type="binding site" evidence="12">
    <location>
        <position position="215"/>
    </location>
    <ligand>
        <name>pyridoxal 5'-phosphate</name>
        <dbReference type="ChEBI" id="CHEBI:597326"/>
    </ligand>
</feature>
<comment type="subunit">
    <text evidence="12">Homodimer.</text>
</comment>
<dbReference type="UniPathway" id="UPA00244">
    <property type="reaction ID" value="UER00311"/>
</dbReference>
<dbReference type="UniPathway" id="UPA00135">
    <property type="reaction ID" value="UER00197"/>
</dbReference>
<evidence type="ECO:0000256" key="5">
    <source>
        <dbReference type="ARBA" id="ARBA00022605"/>
    </source>
</evidence>
<feature type="binding site" evidence="12">
    <location>
        <position position="121"/>
    </location>
    <ligand>
        <name>pyridoxal 5'-phosphate</name>
        <dbReference type="ChEBI" id="CHEBI:597326"/>
    </ligand>
</feature>
<dbReference type="NCBIfam" id="NF003764">
    <property type="entry name" value="PRK05355.1"/>
    <property type="match status" value="1"/>
</dbReference>
<comment type="catalytic activity">
    <reaction evidence="10 12">
        <text>4-(phosphooxy)-L-threonine + 2-oxoglutarate = (R)-3-hydroxy-2-oxo-4-phosphooxybutanoate + L-glutamate</text>
        <dbReference type="Rhea" id="RHEA:16573"/>
        <dbReference type="ChEBI" id="CHEBI:16810"/>
        <dbReference type="ChEBI" id="CHEBI:29985"/>
        <dbReference type="ChEBI" id="CHEBI:58452"/>
        <dbReference type="ChEBI" id="CHEBI:58538"/>
        <dbReference type="EC" id="2.6.1.52"/>
    </reaction>
</comment>
<evidence type="ECO:0000256" key="10">
    <source>
        <dbReference type="ARBA" id="ARBA00047630"/>
    </source>
</evidence>
<dbReference type="PATRIC" id="fig|1265738.3.peg.5337"/>
<evidence type="ECO:0000256" key="7">
    <source>
        <dbReference type="ARBA" id="ARBA00022898"/>
    </source>
</evidence>
<comment type="function">
    <text evidence="12">Catalyzes the reversible conversion of 3-phosphohydroxypyruvate to phosphoserine and of 3-hydroxy-2-oxo-4-phosphonooxybutanoate to phosphohydroxythreonine.</text>
</comment>
<feature type="binding site" evidence="12">
    <location>
        <position position="60"/>
    </location>
    <ligand>
        <name>L-glutamate</name>
        <dbReference type="ChEBI" id="CHEBI:29985"/>
    </ligand>
</feature>
<feature type="domain" description="Aminotransferase class V" evidence="14">
    <location>
        <begin position="22"/>
        <end position="369"/>
    </location>
</feature>
<dbReference type="GO" id="GO:0005737">
    <property type="term" value="C:cytoplasm"/>
    <property type="evidence" value="ECO:0007669"/>
    <property type="project" value="UniProtKB-SubCell"/>
</dbReference>
<evidence type="ECO:0000313" key="16">
    <source>
        <dbReference type="Proteomes" id="UP000011991"/>
    </source>
</evidence>
<dbReference type="Proteomes" id="UP000011991">
    <property type="component" value="Unassembled WGS sequence"/>
</dbReference>
<evidence type="ECO:0000256" key="6">
    <source>
        <dbReference type="ARBA" id="ARBA00022679"/>
    </source>
</evidence>
<sequence length="382" mass="41731">MPSKPRDGNSLTMSATATAQRVFNFSAGPAAMPLSVLQQLQEEMLCLPGAGCSLMEMSHRDQAFVDILHDAENSIRSLLNISDDYAVLFLQGGATLQFSMIPANLIRGTEKTAQYLVTGSWGKKAIGEAKKEGNAEVIYDAKESNYNHVPAADDFQVRDDAGYLYYCSNETIQGVQFQSEPECPAGVPLVCDASSDFLSRPLDVNKYGVLYACAQKNAGPAGVTVVIIRRDLVDSAKTELPGYLNYKNHAEADSEWNTPPTFAIYALGKVARWLSNDIGGLDAMAKLNEQKSQLLYDVIDSHNEFYQGHAVDCCRSKMNVTFNLPSDELLKKFVSEAKTHDLANLKGHRSVGGIRASVYNAMPIEGAETLAKFMIDFAKKNG</sequence>
<evidence type="ECO:0000256" key="3">
    <source>
        <dbReference type="ARBA" id="ARBA00006904"/>
    </source>
</evidence>
<dbReference type="NCBIfam" id="TIGR01364">
    <property type="entry name" value="serC_1"/>
    <property type="match status" value="1"/>
</dbReference>
<name>M5RUX8_9BACT</name>
<dbReference type="EC" id="2.6.1.52" evidence="12"/>
<comment type="caution">
    <text evidence="12">Lacks conserved residue(s) required for the propagation of feature annotation.</text>
</comment>
<dbReference type="Gene3D" id="3.40.640.10">
    <property type="entry name" value="Type I PLP-dependent aspartate aminotransferase-like (Major domain)"/>
    <property type="match status" value="1"/>
</dbReference>
<evidence type="ECO:0000256" key="9">
    <source>
        <dbReference type="ARBA" id="ARBA00023299"/>
    </source>
</evidence>
<dbReference type="InterPro" id="IPR022278">
    <property type="entry name" value="Pser_aminoTfrase"/>
</dbReference>
<dbReference type="PIRSF" id="PIRSF000525">
    <property type="entry name" value="SerC"/>
    <property type="match status" value="1"/>
</dbReference>
<evidence type="ECO:0000256" key="2">
    <source>
        <dbReference type="ARBA" id="ARBA00005099"/>
    </source>
</evidence>
<evidence type="ECO:0000256" key="4">
    <source>
        <dbReference type="ARBA" id="ARBA00022576"/>
    </source>
</evidence>
<feature type="modified residue" description="N6-(pyridoxal phosphate)lysine" evidence="12">
    <location>
        <position position="216"/>
    </location>
</feature>
<dbReference type="InterPro" id="IPR015421">
    <property type="entry name" value="PyrdxlP-dep_Trfase_major"/>
</dbReference>
<dbReference type="HAMAP" id="MF_00160">
    <property type="entry name" value="SerC_aminotrans_5"/>
    <property type="match status" value="1"/>
</dbReference>
<evidence type="ECO:0000256" key="12">
    <source>
        <dbReference type="HAMAP-Rule" id="MF_00160"/>
    </source>
</evidence>
<feature type="binding site" evidence="12">
    <location>
        <position position="192"/>
    </location>
    <ligand>
        <name>pyridoxal 5'-phosphate</name>
        <dbReference type="ChEBI" id="CHEBI:597326"/>
    </ligand>
</feature>
<dbReference type="InterPro" id="IPR015422">
    <property type="entry name" value="PyrdxlP-dep_Trfase_small"/>
</dbReference>
<dbReference type="PROSITE" id="PS00595">
    <property type="entry name" value="AA_TRANSFER_CLASS_5"/>
    <property type="match status" value="1"/>
</dbReference>
<evidence type="ECO:0000256" key="11">
    <source>
        <dbReference type="ARBA" id="ARBA00049007"/>
    </source>
</evidence>
<dbReference type="SUPFAM" id="SSF53383">
    <property type="entry name" value="PLP-dependent transferases"/>
    <property type="match status" value="1"/>
</dbReference>
<comment type="pathway">
    <text evidence="2 12 13">Amino-acid biosynthesis; L-serine biosynthesis; L-serine from 3-phospho-D-glycerate: step 2/3.</text>
</comment>
<organism evidence="15 16">
    <name type="scientific">Rhodopirellula maiorica SM1</name>
    <dbReference type="NCBI Taxonomy" id="1265738"/>
    <lineage>
        <taxon>Bacteria</taxon>
        <taxon>Pseudomonadati</taxon>
        <taxon>Planctomycetota</taxon>
        <taxon>Planctomycetia</taxon>
        <taxon>Pirellulales</taxon>
        <taxon>Pirellulaceae</taxon>
        <taxon>Novipirellula</taxon>
    </lineage>
</organism>
<feature type="binding site" evidence="12">
    <location>
        <position position="171"/>
    </location>
    <ligand>
        <name>pyridoxal 5'-phosphate</name>
        <dbReference type="ChEBI" id="CHEBI:597326"/>
    </ligand>
</feature>
<dbReference type="InterPro" id="IPR000192">
    <property type="entry name" value="Aminotrans_V_dom"/>
</dbReference>
<comment type="caution">
    <text evidence="15">The sequence shown here is derived from an EMBL/GenBank/DDBJ whole genome shotgun (WGS) entry which is preliminary data.</text>
</comment>
<dbReference type="GO" id="GO:0004648">
    <property type="term" value="F:O-phospho-L-serine:2-oxoglutarate aminotransferase activity"/>
    <property type="evidence" value="ECO:0007669"/>
    <property type="project" value="UniProtKB-UniRule"/>
</dbReference>
<comment type="similarity">
    <text evidence="3 12">Belongs to the class-V pyridoxal-phosphate-dependent aminotransferase family. SerC subfamily.</text>
</comment>
<reference evidence="15 16" key="1">
    <citation type="journal article" date="2013" name="Mar. Genomics">
        <title>Expression of sulfatases in Rhodopirellula baltica and the diversity of sulfatases in the genus Rhodopirellula.</title>
        <authorList>
            <person name="Wegner C.E."/>
            <person name="Richter-Heitmann T."/>
            <person name="Klindworth A."/>
            <person name="Klockow C."/>
            <person name="Richter M."/>
            <person name="Achstetter T."/>
            <person name="Glockner F.O."/>
            <person name="Harder J."/>
        </authorList>
    </citation>
    <scope>NUCLEOTIDE SEQUENCE [LARGE SCALE GENOMIC DNA]</scope>
    <source>
        <strain evidence="15 16">SM1</strain>
    </source>
</reference>